<gene>
    <name evidence="3" type="ORF">MUS1_02220</name>
</gene>
<dbReference type="Proteomes" id="UP000054058">
    <property type="component" value="Unassembled WGS sequence"/>
</dbReference>
<keyword evidence="1" id="KW-1133">Transmembrane helix</keyword>
<keyword evidence="4" id="KW-1185">Reference proteome</keyword>
<evidence type="ECO:0000256" key="1">
    <source>
        <dbReference type="SAM" id="Phobius"/>
    </source>
</evidence>
<name>X7EBU3_9GAMM</name>
<dbReference type="eggNOG" id="ENOG5032YH9">
    <property type="taxonomic scope" value="Bacteria"/>
</dbReference>
<dbReference type="STRING" id="1122207.MUS1_02220"/>
<evidence type="ECO:0000313" key="4">
    <source>
        <dbReference type="Proteomes" id="UP000054058"/>
    </source>
</evidence>
<reference evidence="3 4" key="1">
    <citation type="submission" date="2014-01" db="EMBL/GenBank/DDBJ databases">
        <title>Marinomonas ushuaiensis DSM 15871 Genome Sequencing.</title>
        <authorList>
            <person name="Lai Q."/>
            <person name="Shao Z.S."/>
        </authorList>
    </citation>
    <scope>NUCLEOTIDE SEQUENCE [LARGE SCALE GENOMIC DNA]</scope>
    <source>
        <strain evidence="3 4">DSM 15871</strain>
    </source>
</reference>
<accession>X7EBU3</accession>
<dbReference type="InterPro" id="IPR009936">
    <property type="entry name" value="DUF1468"/>
</dbReference>
<feature type="transmembrane region" description="Helical" evidence="1">
    <location>
        <begin position="120"/>
        <end position="144"/>
    </location>
</feature>
<dbReference type="RefSeq" id="WP_036158433.1">
    <property type="nucleotide sequence ID" value="NZ_JAMB01000001.1"/>
</dbReference>
<organism evidence="3 4">
    <name type="scientific">Marinomonas ushuaiensis DSM 15871</name>
    <dbReference type="NCBI Taxonomy" id="1122207"/>
    <lineage>
        <taxon>Bacteria</taxon>
        <taxon>Pseudomonadati</taxon>
        <taxon>Pseudomonadota</taxon>
        <taxon>Gammaproteobacteria</taxon>
        <taxon>Oceanospirillales</taxon>
        <taxon>Oceanospirillaceae</taxon>
        <taxon>Marinomonas</taxon>
    </lineage>
</organism>
<dbReference type="OrthoDB" id="6164814at2"/>
<sequence length="152" mass="17396">MKSSIIRKLSIPVLFIIISIIYFLGIDSIDIGYDEGVFGAKFVPTITVSLMFTFIVIDIIKSFKEDKIFEIKKIEFKPIIIFTTATIMYLIFFNLFGYLLSTPLYVFIVYVCFSDGKISIIKATLTSIIVTTIFYFLFSVIFNVRLPIFLGS</sequence>
<feature type="transmembrane region" description="Helical" evidence="1">
    <location>
        <begin position="38"/>
        <end position="59"/>
    </location>
</feature>
<feature type="domain" description="DUF1468" evidence="2">
    <location>
        <begin position="11"/>
        <end position="147"/>
    </location>
</feature>
<proteinExistence type="predicted"/>
<dbReference type="Pfam" id="PF07331">
    <property type="entry name" value="TctB"/>
    <property type="match status" value="1"/>
</dbReference>
<feature type="transmembrane region" description="Helical" evidence="1">
    <location>
        <begin position="79"/>
        <end position="100"/>
    </location>
</feature>
<feature type="transmembrane region" description="Helical" evidence="1">
    <location>
        <begin position="9"/>
        <end position="26"/>
    </location>
</feature>
<protein>
    <recommendedName>
        <fullName evidence="2">DUF1468 domain-containing protein</fullName>
    </recommendedName>
</protein>
<keyword evidence="1" id="KW-0812">Transmembrane</keyword>
<dbReference type="AlphaFoldDB" id="X7EBU3"/>
<keyword evidence="1" id="KW-0472">Membrane</keyword>
<evidence type="ECO:0000259" key="2">
    <source>
        <dbReference type="Pfam" id="PF07331"/>
    </source>
</evidence>
<evidence type="ECO:0000313" key="3">
    <source>
        <dbReference type="EMBL" id="ETX12691.1"/>
    </source>
</evidence>
<dbReference type="EMBL" id="JAMB01000001">
    <property type="protein sequence ID" value="ETX12691.1"/>
    <property type="molecule type" value="Genomic_DNA"/>
</dbReference>
<comment type="caution">
    <text evidence="3">The sequence shown here is derived from an EMBL/GenBank/DDBJ whole genome shotgun (WGS) entry which is preliminary data.</text>
</comment>